<evidence type="ECO:0000313" key="11">
    <source>
        <dbReference type="EMBL" id="SDA91296.1"/>
    </source>
</evidence>
<keyword evidence="8 10" id="KW-0472">Membrane</keyword>
<evidence type="ECO:0000256" key="8">
    <source>
        <dbReference type="ARBA" id="ARBA00023136"/>
    </source>
</evidence>
<accession>A0A1G5Z9L8</accession>
<dbReference type="GO" id="GO:0015808">
    <property type="term" value="P:L-alanine transport"/>
    <property type="evidence" value="ECO:0007669"/>
    <property type="project" value="TreeGrafter"/>
</dbReference>
<protein>
    <submittedName>
        <fullName evidence="11">Branched-chain amino acid transport system permease protein</fullName>
    </submittedName>
</protein>
<dbReference type="PANTHER" id="PTHR11795:SF371">
    <property type="entry name" value="HIGH-AFFINITY BRANCHED-CHAIN AMINO ACID TRANSPORT SYSTEM PERMEASE PROTEIN LIVH"/>
    <property type="match status" value="1"/>
</dbReference>
<keyword evidence="2" id="KW-0813">Transport</keyword>
<keyword evidence="5 10" id="KW-0812">Transmembrane</keyword>
<dbReference type="Pfam" id="PF02653">
    <property type="entry name" value="BPD_transp_2"/>
    <property type="match status" value="1"/>
</dbReference>
<dbReference type="GO" id="GO:0005304">
    <property type="term" value="F:L-valine transmembrane transporter activity"/>
    <property type="evidence" value="ECO:0007669"/>
    <property type="project" value="TreeGrafter"/>
</dbReference>
<feature type="transmembrane region" description="Helical" evidence="10">
    <location>
        <begin position="69"/>
        <end position="88"/>
    </location>
</feature>
<evidence type="ECO:0000256" key="3">
    <source>
        <dbReference type="ARBA" id="ARBA00022475"/>
    </source>
</evidence>
<feature type="transmembrane region" description="Helical" evidence="10">
    <location>
        <begin position="97"/>
        <end position="118"/>
    </location>
</feature>
<reference evidence="11 12" key="1">
    <citation type="submission" date="2016-10" db="EMBL/GenBank/DDBJ databases">
        <authorList>
            <person name="de Groot N.N."/>
        </authorList>
    </citation>
    <scope>NUCLEOTIDE SEQUENCE [LARGE SCALE GENOMIC DNA]</scope>
    <source>
        <strain evidence="11 12">CGMCC 1.12097</strain>
    </source>
</reference>
<evidence type="ECO:0000256" key="1">
    <source>
        <dbReference type="ARBA" id="ARBA00004651"/>
    </source>
</evidence>
<gene>
    <name evidence="11" type="ORF">SAMN02927914_04490</name>
</gene>
<evidence type="ECO:0000256" key="2">
    <source>
        <dbReference type="ARBA" id="ARBA00022448"/>
    </source>
</evidence>
<dbReference type="GO" id="GO:0005886">
    <property type="term" value="C:plasma membrane"/>
    <property type="evidence" value="ECO:0007669"/>
    <property type="project" value="UniProtKB-SubCell"/>
</dbReference>
<evidence type="ECO:0000256" key="4">
    <source>
        <dbReference type="ARBA" id="ARBA00022519"/>
    </source>
</evidence>
<dbReference type="GO" id="GO:0042941">
    <property type="term" value="P:D-alanine transmembrane transport"/>
    <property type="evidence" value="ECO:0007669"/>
    <property type="project" value="TreeGrafter"/>
</dbReference>
<evidence type="ECO:0000256" key="7">
    <source>
        <dbReference type="ARBA" id="ARBA00022989"/>
    </source>
</evidence>
<feature type="transmembrane region" description="Helical" evidence="10">
    <location>
        <begin position="231"/>
        <end position="254"/>
    </location>
</feature>
<feature type="transmembrane region" description="Helical" evidence="10">
    <location>
        <begin position="46"/>
        <end position="63"/>
    </location>
</feature>
<feature type="transmembrane region" description="Helical" evidence="10">
    <location>
        <begin position="145"/>
        <end position="163"/>
    </location>
</feature>
<evidence type="ECO:0000256" key="5">
    <source>
        <dbReference type="ARBA" id="ARBA00022692"/>
    </source>
</evidence>
<feature type="transmembrane region" description="Helical" evidence="10">
    <location>
        <begin position="184"/>
        <end position="211"/>
    </location>
</feature>
<comment type="subcellular location">
    <subcellularLocation>
        <location evidence="1">Cell membrane</location>
        <topology evidence="1">Multi-pass membrane protein</topology>
    </subcellularLocation>
</comment>
<dbReference type="STRING" id="1165689.SAMN02927914_04490"/>
<dbReference type="OrthoDB" id="9807115at2"/>
<dbReference type="GO" id="GO:0015188">
    <property type="term" value="F:L-isoleucine transmembrane transporter activity"/>
    <property type="evidence" value="ECO:0007669"/>
    <property type="project" value="TreeGrafter"/>
</dbReference>
<keyword evidence="3" id="KW-1003">Cell membrane</keyword>
<evidence type="ECO:0000256" key="9">
    <source>
        <dbReference type="ARBA" id="ARBA00037998"/>
    </source>
</evidence>
<evidence type="ECO:0000256" key="6">
    <source>
        <dbReference type="ARBA" id="ARBA00022970"/>
    </source>
</evidence>
<dbReference type="GO" id="GO:1903806">
    <property type="term" value="P:L-isoleucine import across plasma membrane"/>
    <property type="evidence" value="ECO:0007669"/>
    <property type="project" value="TreeGrafter"/>
</dbReference>
<dbReference type="EMBL" id="FMXM01000015">
    <property type="protein sequence ID" value="SDA91296.1"/>
    <property type="molecule type" value="Genomic_DNA"/>
</dbReference>
<dbReference type="AlphaFoldDB" id="A0A1G5Z9L8"/>
<dbReference type="CDD" id="cd06582">
    <property type="entry name" value="TM_PBP1_LivH_like"/>
    <property type="match status" value="1"/>
</dbReference>
<dbReference type="GO" id="GO:0015190">
    <property type="term" value="F:L-leucine transmembrane transporter activity"/>
    <property type="evidence" value="ECO:0007669"/>
    <property type="project" value="TreeGrafter"/>
</dbReference>
<evidence type="ECO:0000256" key="10">
    <source>
        <dbReference type="SAM" id="Phobius"/>
    </source>
</evidence>
<sequence length="299" mass="32120">MDQLLVFINAYLVPGIVSGSIYALGAIGLTLLFGVLRFTHFAHGDVMTAGAYFALTAIGLFGLHPVLALPIAMVCTSALCLCINHFFYRPLMRRPSLVLTISSFGIALMIRASIQLLYGVESHYYVRGIQRSTDFLGTFRIVDRHIWIVCCAIVLMVALHLLLTYTRLGKAMRAVSDSPELARLTGISTLAIVKATWVIGGSLAAVAGVFLGWDGFIQANMGWDLLLPMSAAAILGGLGRPYGAMVGGLVIGLAEELSSYPWFGGDALLSPGYKTGVAFTIMVAMLIWRPNGLFGGRVQ</sequence>
<dbReference type="GO" id="GO:0015192">
    <property type="term" value="F:L-phenylalanine transmembrane transporter activity"/>
    <property type="evidence" value="ECO:0007669"/>
    <property type="project" value="TreeGrafter"/>
</dbReference>
<keyword evidence="6" id="KW-0029">Amino-acid transport</keyword>
<dbReference type="RefSeq" id="WP_091582324.1">
    <property type="nucleotide sequence ID" value="NZ_FMXM01000015.1"/>
</dbReference>
<organism evidence="11 12">
    <name type="scientific">Mesorhizobium qingshengii</name>
    <dbReference type="NCBI Taxonomy" id="1165689"/>
    <lineage>
        <taxon>Bacteria</taxon>
        <taxon>Pseudomonadati</taxon>
        <taxon>Pseudomonadota</taxon>
        <taxon>Alphaproteobacteria</taxon>
        <taxon>Hyphomicrobiales</taxon>
        <taxon>Phyllobacteriaceae</taxon>
        <taxon>Mesorhizobium</taxon>
    </lineage>
</organism>
<keyword evidence="7 10" id="KW-1133">Transmembrane helix</keyword>
<evidence type="ECO:0000313" key="12">
    <source>
        <dbReference type="Proteomes" id="UP000198588"/>
    </source>
</evidence>
<feature type="transmembrane region" description="Helical" evidence="10">
    <location>
        <begin position="12"/>
        <end position="34"/>
    </location>
</feature>
<feature type="transmembrane region" description="Helical" evidence="10">
    <location>
        <begin position="266"/>
        <end position="288"/>
    </location>
</feature>
<dbReference type="InterPro" id="IPR001851">
    <property type="entry name" value="ABC_transp_permease"/>
</dbReference>
<dbReference type="InterPro" id="IPR052157">
    <property type="entry name" value="BCAA_transport_permease"/>
</dbReference>
<proteinExistence type="inferred from homology"/>
<keyword evidence="4" id="KW-0997">Cell inner membrane</keyword>
<comment type="similarity">
    <text evidence="9">Belongs to the binding-protein-dependent transport system permease family. LivHM subfamily.</text>
</comment>
<dbReference type="Proteomes" id="UP000198588">
    <property type="component" value="Unassembled WGS sequence"/>
</dbReference>
<name>A0A1G5Z9L8_9HYPH</name>
<dbReference type="PANTHER" id="PTHR11795">
    <property type="entry name" value="BRANCHED-CHAIN AMINO ACID TRANSPORT SYSTEM PERMEASE PROTEIN LIVH"/>
    <property type="match status" value="1"/>
</dbReference>